<evidence type="ECO:0000313" key="5">
    <source>
        <dbReference type="Proteomes" id="UP000000763"/>
    </source>
</evidence>
<dbReference type="EMBL" id="AP002524">
    <property type="protein sequence ID" value="BAD67829.1"/>
    <property type="molecule type" value="Genomic_DNA"/>
</dbReference>
<protein>
    <submittedName>
        <fullName evidence="4">Uncharacterized protein</fullName>
    </submittedName>
</protein>
<dbReference type="Proteomes" id="UP000000763">
    <property type="component" value="Chromosome 1"/>
</dbReference>
<feature type="region of interest" description="Disordered" evidence="1">
    <location>
        <begin position="29"/>
        <end position="52"/>
    </location>
</feature>
<evidence type="ECO:0000313" key="3">
    <source>
        <dbReference type="EMBL" id="BAD67829.1"/>
    </source>
</evidence>
<evidence type="ECO:0000256" key="1">
    <source>
        <dbReference type="SAM" id="MobiDB-lite"/>
    </source>
</evidence>
<dbReference type="EMBL" id="AP002903">
    <property type="protein sequence ID" value="BAD67991.1"/>
    <property type="molecule type" value="Genomic_DNA"/>
</dbReference>
<reference evidence="4" key="1">
    <citation type="journal article" date="2002" name="Nature">
        <title>The genome sequence and structure of rice chromosome 1.</title>
        <authorList>
            <person name="Sasaki T."/>
            <person name="Matsumoto T."/>
            <person name="Yamamoto K."/>
            <person name="Sakata K."/>
            <person name="Baba T."/>
            <person name="Katayose Y."/>
            <person name="Wu J."/>
            <person name="Niimura Y."/>
            <person name="Cheng Z."/>
            <person name="Nagamura Y."/>
            <person name="Antonio B.A."/>
            <person name="Kanamori H."/>
            <person name="Hosokawa S."/>
            <person name="Masukawa M."/>
            <person name="Arikawa K."/>
            <person name="Chiden Y."/>
            <person name="Hayashi M."/>
            <person name="Okamoto M."/>
            <person name="Ando T."/>
            <person name="Aoki H."/>
            <person name="Arita K."/>
            <person name="Hamada M."/>
            <person name="Harada C."/>
            <person name="Hijishita S."/>
            <person name="Honda M."/>
            <person name="Ichikawa Y."/>
            <person name="Idonuma A."/>
            <person name="Iijima M."/>
            <person name="Ikeda M."/>
            <person name="Ikeno M."/>
            <person name="Itoh S."/>
            <person name="Itoh T."/>
            <person name="Itoh Y."/>
            <person name="Itoh Y."/>
            <person name="Iwabuchi A."/>
            <person name="Kamiya K."/>
            <person name="Karasawa W."/>
            <person name="Katagiri S."/>
            <person name="Kikuta A."/>
            <person name="Kobayashi N."/>
            <person name="Kono I."/>
            <person name="Machita K."/>
            <person name="Maehara T."/>
            <person name="Mizuno H."/>
            <person name="Mizubayashi T."/>
            <person name="Mukai Y."/>
            <person name="Nagasaki H."/>
            <person name="Nakashima M."/>
            <person name="Nakama Y."/>
            <person name="Nakamichi Y."/>
            <person name="Nakamura M."/>
            <person name="Namiki N."/>
            <person name="Negishi M."/>
            <person name="Ohta I."/>
            <person name="Ono N."/>
            <person name="Saji S."/>
            <person name="Sakai K."/>
            <person name="Shibata M."/>
            <person name="Shimokawa T."/>
            <person name="Shomura A."/>
            <person name="Song J."/>
            <person name="Takazaki Y."/>
            <person name="Terasawa K."/>
            <person name="Tsuji K."/>
            <person name="Waki K."/>
            <person name="Yamagata H."/>
            <person name="Yamane H."/>
            <person name="Yoshiki S."/>
            <person name="Yoshihara R."/>
            <person name="Yukawa K."/>
            <person name="Zhong H."/>
            <person name="Iwama H."/>
            <person name="Endo T."/>
            <person name="Ito H."/>
            <person name="Hahn J.H."/>
            <person name="Kim H.I."/>
            <person name="Eun M.Y."/>
            <person name="Yano M."/>
            <person name="Jiang J."/>
            <person name="Gojobori T."/>
        </authorList>
    </citation>
    <scope>NUCLEOTIDE SEQUENCE</scope>
</reference>
<gene>
    <name evidence="4" type="primary">P0509B06.8-2</name>
    <name evidence="3" type="synonym">P0406H10.6-2</name>
</gene>
<reference evidence="5" key="2">
    <citation type="journal article" date="2005" name="Nature">
        <title>The map-based sequence of the rice genome.</title>
        <authorList>
            <consortium name="International rice genome sequencing project (IRGSP)"/>
            <person name="Matsumoto T."/>
            <person name="Wu J."/>
            <person name="Kanamori H."/>
            <person name="Katayose Y."/>
            <person name="Fujisawa M."/>
            <person name="Namiki N."/>
            <person name="Mizuno H."/>
            <person name="Yamamoto K."/>
            <person name="Antonio B.A."/>
            <person name="Baba T."/>
            <person name="Sakata K."/>
            <person name="Nagamura Y."/>
            <person name="Aoki H."/>
            <person name="Arikawa K."/>
            <person name="Arita K."/>
            <person name="Bito T."/>
            <person name="Chiden Y."/>
            <person name="Fujitsuka N."/>
            <person name="Fukunaka R."/>
            <person name="Hamada M."/>
            <person name="Harada C."/>
            <person name="Hayashi A."/>
            <person name="Hijishita S."/>
            <person name="Honda M."/>
            <person name="Hosokawa S."/>
            <person name="Ichikawa Y."/>
            <person name="Idonuma A."/>
            <person name="Iijima M."/>
            <person name="Ikeda M."/>
            <person name="Ikeno M."/>
            <person name="Ito K."/>
            <person name="Ito S."/>
            <person name="Ito T."/>
            <person name="Ito Y."/>
            <person name="Ito Y."/>
            <person name="Iwabuchi A."/>
            <person name="Kamiya K."/>
            <person name="Karasawa W."/>
            <person name="Kurita K."/>
            <person name="Katagiri S."/>
            <person name="Kikuta A."/>
            <person name="Kobayashi H."/>
            <person name="Kobayashi N."/>
            <person name="Machita K."/>
            <person name="Maehara T."/>
            <person name="Masukawa M."/>
            <person name="Mizubayashi T."/>
            <person name="Mukai Y."/>
            <person name="Nagasaki H."/>
            <person name="Nagata Y."/>
            <person name="Naito S."/>
            <person name="Nakashima M."/>
            <person name="Nakama Y."/>
            <person name="Nakamichi Y."/>
            <person name="Nakamura M."/>
            <person name="Meguro A."/>
            <person name="Negishi M."/>
            <person name="Ohta I."/>
            <person name="Ohta T."/>
            <person name="Okamoto M."/>
            <person name="Ono N."/>
            <person name="Saji S."/>
            <person name="Sakaguchi M."/>
            <person name="Sakai K."/>
            <person name="Shibata M."/>
            <person name="Shimokawa T."/>
            <person name="Song J."/>
            <person name="Takazaki Y."/>
            <person name="Terasawa K."/>
            <person name="Tsugane M."/>
            <person name="Tsuji K."/>
            <person name="Ueda S."/>
            <person name="Waki K."/>
            <person name="Yamagata H."/>
            <person name="Yamamoto M."/>
            <person name="Yamamoto S."/>
            <person name="Yamane H."/>
            <person name="Yoshiki S."/>
            <person name="Yoshihara R."/>
            <person name="Yukawa K."/>
            <person name="Zhong H."/>
            <person name="Yano M."/>
            <person name="Yuan Q."/>
            <person name="Ouyang S."/>
            <person name="Liu J."/>
            <person name="Jones K.M."/>
            <person name="Gansberger K."/>
            <person name="Moffat K."/>
            <person name="Hill J."/>
            <person name="Bera J."/>
            <person name="Fadrosh D."/>
            <person name="Jin S."/>
            <person name="Johri S."/>
            <person name="Kim M."/>
            <person name="Overton L."/>
            <person name="Reardon M."/>
            <person name="Tsitrin T."/>
            <person name="Vuong H."/>
            <person name="Weaver B."/>
            <person name="Ciecko A."/>
            <person name="Tallon L."/>
            <person name="Jackson J."/>
            <person name="Pai G."/>
            <person name="Aken S.V."/>
            <person name="Utterback T."/>
            <person name="Reidmuller S."/>
            <person name="Feldblyum T."/>
            <person name="Hsiao J."/>
            <person name="Zismann V."/>
            <person name="Iobst S."/>
            <person name="de Vazeille A.R."/>
            <person name="Buell C.R."/>
            <person name="Ying K."/>
            <person name="Li Y."/>
            <person name="Lu T."/>
            <person name="Huang Y."/>
            <person name="Zhao Q."/>
            <person name="Feng Q."/>
            <person name="Zhang L."/>
            <person name="Zhu J."/>
            <person name="Weng Q."/>
            <person name="Mu J."/>
            <person name="Lu Y."/>
            <person name="Fan D."/>
            <person name="Liu Y."/>
            <person name="Guan J."/>
            <person name="Zhang Y."/>
            <person name="Yu S."/>
            <person name="Liu X."/>
            <person name="Zhang Y."/>
            <person name="Hong G."/>
            <person name="Han B."/>
            <person name="Choisne N."/>
            <person name="Demange N."/>
            <person name="Orjeda G."/>
            <person name="Samain S."/>
            <person name="Cattolico L."/>
            <person name="Pelletier E."/>
            <person name="Couloux A."/>
            <person name="Segurens B."/>
            <person name="Wincker P."/>
            <person name="D'Hont A."/>
            <person name="Scarpelli C."/>
            <person name="Weissenbach J."/>
            <person name="Salanoubat M."/>
            <person name="Quetier F."/>
            <person name="Yu Y."/>
            <person name="Kim H.R."/>
            <person name="Rambo T."/>
            <person name="Currie J."/>
            <person name="Collura K."/>
            <person name="Luo M."/>
            <person name="Yang T."/>
            <person name="Ammiraju J.S.S."/>
            <person name="Engler F."/>
            <person name="Soderlund C."/>
            <person name="Wing R.A."/>
            <person name="Palmer L.E."/>
            <person name="de la Bastide M."/>
            <person name="Spiegel L."/>
            <person name="Nascimento L."/>
            <person name="Zutavern T."/>
            <person name="O'Shaughnessy A."/>
            <person name="Dike S."/>
            <person name="Dedhia N."/>
            <person name="Preston R."/>
            <person name="Balija V."/>
            <person name="McCombie W.R."/>
            <person name="Chow T."/>
            <person name="Chen H."/>
            <person name="Chung M."/>
            <person name="Chen C."/>
            <person name="Shaw J."/>
            <person name="Wu H."/>
            <person name="Hsiao K."/>
            <person name="Chao Y."/>
            <person name="Chu M."/>
            <person name="Cheng C."/>
            <person name="Hour A."/>
            <person name="Lee P."/>
            <person name="Lin S."/>
            <person name="Lin Y."/>
            <person name="Liou J."/>
            <person name="Liu S."/>
            <person name="Hsing Y."/>
            <person name="Raghuvanshi S."/>
            <person name="Mohanty A."/>
            <person name="Bharti A.K."/>
            <person name="Gaur A."/>
            <person name="Gupta V."/>
            <person name="Kumar D."/>
            <person name="Ravi V."/>
            <person name="Vij S."/>
            <person name="Kapur A."/>
            <person name="Khurana P."/>
            <person name="Khurana P."/>
            <person name="Khurana J.P."/>
            <person name="Tyagi A.K."/>
            <person name="Gaikwad K."/>
            <person name="Singh A."/>
            <person name="Dalal V."/>
            <person name="Srivastava S."/>
            <person name="Dixit A."/>
            <person name="Pal A.K."/>
            <person name="Ghazi I.A."/>
            <person name="Yadav M."/>
            <person name="Pandit A."/>
            <person name="Bhargava A."/>
            <person name="Sureshbabu K."/>
            <person name="Batra K."/>
            <person name="Sharma T.R."/>
            <person name="Mohapatra T."/>
            <person name="Singh N.K."/>
            <person name="Messing J."/>
            <person name="Nelson A.B."/>
            <person name="Fuks G."/>
            <person name="Kavchok S."/>
            <person name="Keizer G."/>
            <person name="Linton E."/>
            <person name="Llaca V."/>
            <person name="Song R."/>
            <person name="Tanyolac B."/>
            <person name="Young S."/>
            <person name="Ho-Il K."/>
            <person name="Hahn J.H."/>
            <person name="Sangsakoo G."/>
            <person name="Vanavichit A."/>
            <person name="de Mattos Luiz.A.T."/>
            <person name="Zimmer P.D."/>
            <person name="Malone G."/>
            <person name="Dellagostin O."/>
            <person name="de Oliveira A.C."/>
            <person name="Bevan M."/>
            <person name="Bancroft I."/>
            <person name="Minx P."/>
            <person name="Cordum H."/>
            <person name="Wilson R."/>
            <person name="Cheng Z."/>
            <person name="Jin W."/>
            <person name="Jiang J."/>
            <person name="Leong S.A."/>
            <person name="Iwama H."/>
            <person name="Gojobori T."/>
            <person name="Itoh T."/>
            <person name="Niimura Y."/>
            <person name="Fujii Y."/>
            <person name="Habara T."/>
            <person name="Sakai H."/>
            <person name="Sato Y."/>
            <person name="Wilson G."/>
            <person name="Kumar K."/>
            <person name="McCouch S."/>
            <person name="Juretic N."/>
            <person name="Hoen D."/>
            <person name="Wright S."/>
            <person name="Bruskiewich R."/>
            <person name="Bureau T."/>
            <person name="Miyao A."/>
            <person name="Hirochika H."/>
            <person name="Nishikawa T."/>
            <person name="Kadowaki K."/>
            <person name="Sugiura M."/>
            <person name="Burr B."/>
            <person name="Sasaki T."/>
        </authorList>
    </citation>
    <scope>NUCLEOTIDE SEQUENCE [LARGE SCALE GENOMIC DNA]</scope>
    <source>
        <strain evidence="5">cv. Nipponbare</strain>
    </source>
</reference>
<proteinExistence type="predicted"/>
<feature type="chain" id="PRO_5010140798" evidence="2">
    <location>
        <begin position="24"/>
        <end position="52"/>
    </location>
</feature>
<dbReference type="AlphaFoldDB" id="Q5VRD2"/>
<organism evidence="4">
    <name type="scientific">Oryza sativa subsp. japonica</name>
    <name type="common">Rice</name>
    <dbReference type="NCBI Taxonomy" id="39947"/>
    <lineage>
        <taxon>Eukaryota</taxon>
        <taxon>Viridiplantae</taxon>
        <taxon>Streptophyta</taxon>
        <taxon>Embryophyta</taxon>
        <taxon>Tracheophyta</taxon>
        <taxon>Spermatophyta</taxon>
        <taxon>Magnoliopsida</taxon>
        <taxon>Liliopsida</taxon>
        <taxon>Poales</taxon>
        <taxon>Poaceae</taxon>
        <taxon>BOP clade</taxon>
        <taxon>Oryzoideae</taxon>
        <taxon>Oryzeae</taxon>
        <taxon>Oryzinae</taxon>
        <taxon>Oryza</taxon>
        <taxon>Oryza sativa</taxon>
    </lineage>
</organism>
<name>Q5VRD2_ORYSJ</name>
<reference evidence="5" key="3">
    <citation type="journal article" date="2008" name="Nucleic Acids Res.">
        <title>The rice annotation project database (RAP-DB): 2008 update.</title>
        <authorList>
            <consortium name="The rice annotation project (RAP)"/>
        </authorList>
    </citation>
    <scope>GENOME REANNOTATION</scope>
    <source>
        <strain evidence="5">cv. Nipponbare</strain>
    </source>
</reference>
<accession>Q5VRD2</accession>
<dbReference type="Proteomes" id="UP000817658">
    <property type="component" value="Chromosome 1"/>
</dbReference>
<evidence type="ECO:0000256" key="2">
    <source>
        <dbReference type="SAM" id="SignalP"/>
    </source>
</evidence>
<feature type="signal peptide" evidence="2">
    <location>
        <begin position="1"/>
        <end position="23"/>
    </location>
</feature>
<sequence>MAQMLSFYLQQFLTLMVVQDVCGNLPAPSSHEKLRGCQLSTKSRSMRHSRCP</sequence>
<evidence type="ECO:0000313" key="4">
    <source>
        <dbReference type="EMBL" id="BAD67991.1"/>
    </source>
</evidence>
<keyword evidence="2" id="KW-0732">Signal</keyword>